<dbReference type="Proteomes" id="UP001596972">
    <property type="component" value="Unassembled WGS sequence"/>
</dbReference>
<evidence type="ECO:0000313" key="3">
    <source>
        <dbReference type="Proteomes" id="UP001596972"/>
    </source>
</evidence>
<dbReference type="EMBL" id="JBHTJA010000002">
    <property type="protein sequence ID" value="MFD0899176.1"/>
    <property type="molecule type" value="Genomic_DNA"/>
</dbReference>
<dbReference type="InterPro" id="IPR011009">
    <property type="entry name" value="Kinase-like_dom_sf"/>
</dbReference>
<comment type="caution">
    <text evidence="2">The sequence shown here is derived from an EMBL/GenBank/DDBJ whole genome shotgun (WGS) entry which is preliminary data.</text>
</comment>
<feature type="compositionally biased region" description="Gly residues" evidence="1">
    <location>
        <begin position="108"/>
        <end position="122"/>
    </location>
</feature>
<dbReference type="RefSeq" id="WP_378295996.1">
    <property type="nucleotide sequence ID" value="NZ_JBHTJA010000002.1"/>
</dbReference>
<feature type="compositionally biased region" description="Low complexity" evidence="1">
    <location>
        <begin position="79"/>
        <end position="89"/>
    </location>
</feature>
<feature type="region of interest" description="Disordered" evidence="1">
    <location>
        <begin position="73"/>
        <end position="122"/>
    </location>
</feature>
<dbReference type="SUPFAM" id="SSF56112">
    <property type="entry name" value="Protein kinase-like (PK-like)"/>
    <property type="match status" value="1"/>
</dbReference>
<reference evidence="3" key="1">
    <citation type="journal article" date="2019" name="Int. J. Syst. Evol. Microbiol.">
        <title>The Global Catalogue of Microorganisms (GCM) 10K type strain sequencing project: providing services to taxonomists for standard genome sequencing and annotation.</title>
        <authorList>
            <consortium name="The Broad Institute Genomics Platform"/>
            <consortium name="The Broad Institute Genome Sequencing Center for Infectious Disease"/>
            <person name="Wu L."/>
            <person name="Ma J."/>
        </authorList>
    </citation>
    <scope>NUCLEOTIDE SEQUENCE [LARGE SCALE GENOMIC DNA]</scope>
    <source>
        <strain evidence="3">JCM 31202</strain>
    </source>
</reference>
<protein>
    <recommendedName>
        <fullName evidence="4">Aminoglycoside phosphotransferase domain-containing protein</fullName>
    </recommendedName>
</protein>
<organism evidence="2 3">
    <name type="scientific">Actinomadura sediminis</name>
    <dbReference type="NCBI Taxonomy" id="1038904"/>
    <lineage>
        <taxon>Bacteria</taxon>
        <taxon>Bacillati</taxon>
        <taxon>Actinomycetota</taxon>
        <taxon>Actinomycetes</taxon>
        <taxon>Streptosporangiales</taxon>
        <taxon>Thermomonosporaceae</taxon>
        <taxon>Actinomadura</taxon>
    </lineage>
</organism>
<sequence>MRIAGNTDALDAITTSVAVTRWLASRGYPCVEPADVDPFSVFGRVVSIWRLLDVAEEPPGSGAELGRLLRELHRQPNHRSPCSTSPTRSRAWRRATQGLPAGVPSQGVGSGRGRTPGPGGRP</sequence>
<evidence type="ECO:0000256" key="1">
    <source>
        <dbReference type="SAM" id="MobiDB-lite"/>
    </source>
</evidence>
<evidence type="ECO:0008006" key="4">
    <source>
        <dbReference type="Google" id="ProtNLM"/>
    </source>
</evidence>
<gene>
    <name evidence="2" type="ORF">ACFQ11_02105</name>
</gene>
<accession>A0ABW3EJL1</accession>
<evidence type="ECO:0000313" key="2">
    <source>
        <dbReference type="EMBL" id="MFD0899176.1"/>
    </source>
</evidence>
<proteinExistence type="predicted"/>
<keyword evidence="3" id="KW-1185">Reference proteome</keyword>
<name>A0ABW3EJL1_9ACTN</name>